<proteinExistence type="inferred from homology"/>
<comment type="similarity">
    <text evidence="1">Belongs to the P-Pant transferase superfamily. Gsp/Sfp/HetI/AcpT family.</text>
</comment>
<dbReference type="InterPro" id="IPR055066">
    <property type="entry name" value="AASDHPPT_N"/>
</dbReference>
<dbReference type="GO" id="GO:0016740">
    <property type="term" value="F:transferase activity"/>
    <property type="evidence" value="ECO:0007669"/>
    <property type="project" value="UniProtKB-KW"/>
</dbReference>
<dbReference type="PANTHER" id="PTHR12215:SF10">
    <property type="entry name" value="L-AMINOADIPATE-SEMIALDEHYDE DEHYDROGENASE-PHOSPHOPANTETHEINYL TRANSFERASE"/>
    <property type="match status" value="1"/>
</dbReference>
<dbReference type="Pfam" id="PF22624">
    <property type="entry name" value="AASDHPPT_N"/>
    <property type="match status" value="1"/>
</dbReference>
<comment type="caution">
    <text evidence="5">The sequence shown here is derived from an EMBL/GenBank/DDBJ whole genome shotgun (WGS) entry which is preliminary data.</text>
</comment>
<protein>
    <submittedName>
        <fullName evidence="5">4'-phosphopantetheinyl transferase family protein</fullName>
    </submittedName>
</protein>
<dbReference type="RefSeq" id="WP_346062620.1">
    <property type="nucleotide sequence ID" value="NZ_BAAADR010000012.1"/>
</dbReference>
<feature type="domain" description="4'-phosphopantetheinyl transferase N-terminal" evidence="4">
    <location>
        <begin position="18"/>
        <end position="100"/>
    </location>
</feature>
<gene>
    <name evidence="5" type="ORF">ACFQH5_05465</name>
</gene>
<name>A0ABW2EXY4_9GAMM</name>
<dbReference type="Gene3D" id="3.90.470.20">
    <property type="entry name" value="4'-phosphopantetheinyl transferase domain"/>
    <property type="match status" value="2"/>
</dbReference>
<keyword evidence="6" id="KW-1185">Reference proteome</keyword>
<evidence type="ECO:0000313" key="6">
    <source>
        <dbReference type="Proteomes" id="UP001596411"/>
    </source>
</evidence>
<reference evidence="6" key="1">
    <citation type="journal article" date="2019" name="Int. J. Syst. Evol. Microbiol.">
        <title>The Global Catalogue of Microorganisms (GCM) 10K type strain sequencing project: providing services to taxonomists for standard genome sequencing and annotation.</title>
        <authorList>
            <consortium name="The Broad Institute Genomics Platform"/>
            <consortium name="The Broad Institute Genome Sequencing Center for Infectious Disease"/>
            <person name="Wu L."/>
            <person name="Ma J."/>
        </authorList>
    </citation>
    <scope>NUCLEOTIDE SEQUENCE [LARGE SCALE GENOMIC DNA]</scope>
    <source>
        <strain evidence="6">CGMCC 1.13666</strain>
    </source>
</reference>
<dbReference type="InterPro" id="IPR050559">
    <property type="entry name" value="P-Pant_transferase_sf"/>
</dbReference>
<keyword evidence="2 5" id="KW-0808">Transferase</keyword>
<evidence type="ECO:0000256" key="2">
    <source>
        <dbReference type="ARBA" id="ARBA00022679"/>
    </source>
</evidence>
<dbReference type="InterPro" id="IPR008278">
    <property type="entry name" value="4-PPantetheinyl_Trfase_dom"/>
</dbReference>
<evidence type="ECO:0000256" key="1">
    <source>
        <dbReference type="ARBA" id="ARBA00010990"/>
    </source>
</evidence>
<evidence type="ECO:0000259" key="3">
    <source>
        <dbReference type="Pfam" id="PF01648"/>
    </source>
</evidence>
<evidence type="ECO:0000259" key="4">
    <source>
        <dbReference type="Pfam" id="PF22624"/>
    </source>
</evidence>
<evidence type="ECO:0000313" key="5">
    <source>
        <dbReference type="EMBL" id="MFC7088991.1"/>
    </source>
</evidence>
<sequence>MLLSERELHVWAVPLDDTTADSAVLATAERARAERFRCPTARATFIQARTALRRLLGDYLDMPPQAVVLSRDRHGKPRLGAGMGALQFNVSHSGRLALIALSRAAVGIDLEWRKVDFAWRELVPICCHPAEEAEFHDATDAGGRERLLRLWTAKEAYLKGRGEGLGLPLTAVRLQASAAGWRPRTEAPWDDGQGWWLHSLPLPTGYLGCLATPFPSPLIRFRPWRR</sequence>
<feature type="domain" description="4'-phosphopantetheinyl transferase" evidence="3">
    <location>
        <begin position="105"/>
        <end position="177"/>
    </location>
</feature>
<organism evidence="5 6">
    <name type="scientific">Halomonas salifodinae</name>
    <dbReference type="NCBI Taxonomy" id="438745"/>
    <lineage>
        <taxon>Bacteria</taxon>
        <taxon>Pseudomonadati</taxon>
        <taxon>Pseudomonadota</taxon>
        <taxon>Gammaproteobacteria</taxon>
        <taxon>Oceanospirillales</taxon>
        <taxon>Halomonadaceae</taxon>
        <taxon>Halomonas</taxon>
    </lineage>
</organism>
<dbReference type="PANTHER" id="PTHR12215">
    <property type="entry name" value="PHOSPHOPANTETHEINE TRANSFERASE"/>
    <property type="match status" value="1"/>
</dbReference>
<accession>A0ABW2EXY4</accession>
<dbReference type="Pfam" id="PF01648">
    <property type="entry name" value="ACPS"/>
    <property type="match status" value="1"/>
</dbReference>
<dbReference type="InterPro" id="IPR037143">
    <property type="entry name" value="4-PPantetheinyl_Trfase_dom_sf"/>
</dbReference>
<dbReference type="EMBL" id="JBHSZP010000013">
    <property type="protein sequence ID" value="MFC7088991.1"/>
    <property type="molecule type" value="Genomic_DNA"/>
</dbReference>
<dbReference type="Proteomes" id="UP001596411">
    <property type="component" value="Unassembled WGS sequence"/>
</dbReference>
<dbReference type="SUPFAM" id="SSF56214">
    <property type="entry name" value="4'-phosphopantetheinyl transferase"/>
    <property type="match status" value="2"/>
</dbReference>